<dbReference type="EnsemblProtists" id="EOD31943">
    <property type="protein sequence ID" value="EOD31943"/>
    <property type="gene ID" value="EMIHUDRAFT_231192"/>
</dbReference>
<protein>
    <submittedName>
        <fullName evidence="2">Uncharacterized protein</fullName>
    </submittedName>
</protein>
<feature type="signal peptide" evidence="1">
    <location>
        <begin position="1"/>
        <end position="22"/>
    </location>
</feature>
<keyword evidence="1" id="KW-0732">Signal</keyword>
<dbReference type="AlphaFoldDB" id="A0A0D3K858"/>
<dbReference type="OMA" id="NTAMPRE"/>
<dbReference type="HOGENOM" id="CLU_082569_0_0_1"/>
<reference evidence="3" key="1">
    <citation type="journal article" date="2013" name="Nature">
        <title>Pan genome of the phytoplankton Emiliania underpins its global distribution.</title>
        <authorList>
            <person name="Read B.A."/>
            <person name="Kegel J."/>
            <person name="Klute M.J."/>
            <person name="Kuo A."/>
            <person name="Lefebvre S.C."/>
            <person name="Maumus F."/>
            <person name="Mayer C."/>
            <person name="Miller J."/>
            <person name="Monier A."/>
            <person name="Salamov A."/>
            <person name="Young J."/>
            <person name="Aguilar M."/>
            <person name="Claverie J.M."/>
            <person name="Frickenhaus S."/>
            <person name="Gonzalez K."/>
            <person name="Herman E.K."/>
            <person name="Lin Y.C."/>
            <person name="Napier J."/>
            <person name="Ogata H."/>
            <person name="Sarno A.F."/>
            <person name="Shmutz J."/>
            <person name="Schroeder D."/>
            <person name="de Vargas C."/>
            <person name="Verret F."/>
            <person name="von Dassow P."/>
            <person name="Valentin K."/>
            <person name="Van de Peer Y."/>
            <person name="Wheeler G."/>
            <person name="Dacks J.B."/>
            <person name="Delwiche C.F."/>
            <person name="Dyhrman S.T."/>
            <person name="Glockner G."/>
            <person name="John U."/>
            <person name="Richards T."/>
            <person name="Worden A.Z."/>
            <person name="Zhang X."/>
            <person name="Grigoriev I.V."/>
            <person name="Allen A.E."/>
            <person name="Bidle K."/>
            <person name="Borodovsky M."/>
            <person name="Bowler C."/>
            <person name="Brownlee C."/>
            <person name="Cock J.M."/>
            <person name="Elias M."/>
            <person name="Gladyshev V.N."/>
            <person name="Groth M."/>
            <person name="Guda C."/>
            <person name="Hadaegh A."/>
            <person name="Iglesias-Rodriguez M.D."/>
            <person name="Jenkins J."/>
            <person name="Jones B.M."/>
            <person name="Lawson T."/>
            <person name="Leese F."/>
            <person name="Lindquist E."/>
            <person name="Lobanov A."/>
            <person name="Lomsadze A."/>
            <person name="Malik S.B."/>
            <person name="Marsh M.E."/>
            <person name="Mackinder L."/>
            <person name="Mock T."/>
            <person name="Mueller-Roeber B."/>
            <person name="Pagarete A."/>
            <person name="Parker M."/>
            <person name="Probert I."/>
            <person name="Quesneville H."/>
            <person name="Raines C."/>
            <person name="Rensing S.A."/>
            <person name="Riano-Pachon D.M."/>
            <person name="Richier S."/>
            <person name="Rokitta S."/>
            <person name="Shiraiwa Y."/>
            <person name="Soanes D.M."/>
            <person name="van der Giezen M."/>
            <person name="Wahlund T.M."/>
            <person name="Williams B."/>
            <person name="Wilson W."/>
            <person name="Wolfe G."/>
            <person name="Wurch L.L."/>
        </authorList>
    </citation>
    <scope>NUCLEOTIDE SEQUENCE</scope>
</reference>
<keyword evidence="3" id="KW-1185">Reference proteome</keyword>
<name>A0A0D3K858_EMIH1</name>
<evidence type="ECO:0000313" key="2">
    <source>
        <dbReference type="EnsemblProtists" id="EOD31943"/>
    </source>
</evidence>
<dbReference type="PaxDb" id="2903-EOD31943"/>
<accession>A0A0D3K858</accession>
<sequence length="294" mass="31559">MITVFTLCFCCFSKSFTTLTGATPRMLSAQLLALQPHALRPALTPTRRGSSFWSEPWTEPLLFQSAWRMTLDIQSGGARLAVPLEITFSDEPVASGDFRWTVEEPTCCPARRLLASAGAFVGPKGEVSVEARPGGWLAEPPDRCGRSALRFYIDFPDGAQRNGAALPPGRAFFRAACWDGAQLRQFEAEAAAVRAELDALGAAAEASASLGLSAERAEAAVPSERRQLLEYQLEIIERSMPDERGPGDLQMAAGGELSIKTDGVANMWGLISSNFDTIGGFTFAPIRPAGAEVS</sequence>
<proteinExistence type="predicted"/>
<dbReference type="Proteomes" id="UP000013827">
    <property type="component" value="Unassembled WGS sequence"/>
</dbReference>
<evidence type="ECO:0000256" key="1">
    <source>
        <dbReference type="SAM" id="SignalP"/>
    </source>
</evidence>
<feature type="chain" id="PRO_5044203249" evidence="1">
    <location>
        <begin position="23"/>
        <end position="294"/>
    </location>
</feature>
<dbReference type="RefSeq" id="XP_005784372.1">
    <property type="nucleotide sequence ID" value="XM_005784315.1"/>
</dbReference>
<dbReference type="GeneID" id="17277218"/>
<organism evidence="2 3">
    <name type="scientific">Emiliania huxleyi (strain CCMP1516)</name>
    <dbReference type="NCBI Taxonomy" id="280463"/>
    <lineage>
        <taxon>Eukaryota</taxon>
        <taxon>Haptista</taxon>
        <taxon>Haptophyta</taxon>
        <taxon>Prymnesiophyceae</taxon>
        <taxon>Isochrysidales</taxon>
        <taxon>Noelaerhabdaceae</taxon>
        <taxon>Emiliania</taxon>
    </lineage>
</organism>
<evidence type="ECO:0000313" key="3">
    <source>
        <dbReference type="Proteomes" id="UP000013827"/>
    </source>
</evidence>
<dbReference type="KEGG" id="ehx:EMIHUDRAFT_231192"/>
<reference evidence="2" key="2">
    <citation type="submission" date="2024-10" db="UniProtKB">
        <authorList>
            <consortium name="EnsemblProtists"/>
        </authorList>
    </citation>
    <scope>IDENTIFICATION</scope>
</reference>